<dbReference type="FunFam" id="3.90.190.10:FF:000157">
    <property type="entry name" value="Protein-tyrosine phosphatase"/>
    <property type="match status" value="1"/>
</dbReference>
<comment type="pathway">
    <text evidence="1">Lipid metabolism.</text>
</comment>
<dbReference type="Proteomes" id="UP000187203">
    <property type="component" value="Unassembled WGS sequence"/>
</dbReference>
<comment type="catalytic activity">
    <reaction evidence="9">
        <text>[protein]-peptidylproline (omega=180) = [protein]-peptidylproline (omega=0)</text>
        <dbReference type="Rhea" id="RHEA:16237"/>
        <dbReference type="Rhea" id="RHEA-COMP:10747"/>
        <dbReference type="Rhea" id="RHEA-COMP:10748"/>
        <dbReference type="ChEBI" id="CHEBI:83833"/>
        <dbReference type="ChEBI" id="CHEBI:83834"/>
        <dbReference type="EC" id="5.2.1.8"/>
    </reaction>
</comment>
<dbReference type="EC" id="5.2.1.8" evidence="9"/>
<dbReference type="EMBL" id="AWUE01014921">
    <property type="protein sequence ID" value="OMP00717.1"/>
    <property type="molecule type" value="Genomic_DNA"/>
</dbReference>
<keyword evidence="5" id="KW-0443">Lipid metabolism</keyword>
<feature type="domain" description="Tyrosine-protein phosphatase" evidence="10">
    <location>
        <begin position="88"/>
        <end position="254"/>
    </location>
</feature>
<evidence type="ECO:0000256" key="5">
    <source>
        <dbReference type="ARBA" id="ARBA00023098"/>
    </source>
</evidence>
<evidence type="ECO:0000259" key="11">
    <source>
        <dbReference type="PROSITE" id="PS50056"/>
    </source>
</evidence>
<name>A0A1R3K0W6_9ROSI</name>
<dbReference type="PANTHER" id="PTHR46274:SF7">
    <property type="entry name" value="DUAL SPECIFICITY PROTEIN PHOSPHATASE DSP8"/>
    <property type="match status" value="1"/>
</dbReference>
<dbReference type="AlphaFoldDB" id="A0A1R3K0W6"/>
<comment type="pathway">
    <text evidence="8">Phospholipid metabolism.</text>
</comment>
<keyword evidence="7" id="KW-1208">Phospholipid metabolism</keyword>
<dbReference type="SMART" id="SM00195">
    <property type="entry name" value="DSPc"/>
    <property type="match status" value="1"/>
</dbReference>
<evidence type="ECO:0000259" key="10">
    <source>
        <dbReference type="PROSITE" id="PS50054"/>
    </source>
</evidence>
<dbReference type="Pfam" id="PF00254">
    <property type="entry name" value="FKBP_C"/>
    <property type="match status" value="1"/>
</dbReference>
<keyword evidence="2" id="KW-0444">Lipid biosynthesis</keyword>
<feature type="domain" description="PPIase FKBP-type" evidence="12">
    <location>
        <begin position="519"/>
        <end position="581"/>
    </location>
</feature>
<dbReference type="PANTHER" id="PTHR46274">
    <property type="entry name" value="PHOSPHATIDYLINOSITOL PHOSPHATASE"/>
    <property type="match status" value="1"/>
</dbReference>
<evidence type="ECO:0000313" key="13">
    <source>
        <dbReference type="EMBL" id="OMP00717.1"/>
    </source>
</evidence>
<protein>
    <recommendedName>
        <fullName evidence="9">peptidylprolyl isomerase</fullName>
        <ecNumber evidence="9">5.2.1.8</ecNumber>
    </recommendedName>
</protein>
<reference evidence="14" key="1">
    <citation type="submission" date="2013-09" db="EMBL/GenBank/DDBJ databases">
        <title>Corchorus olitorius genome sequencing.</title>
        <authorList>
            <person name="Alam M."/>
            <person name="Haque M.S."/>
            <person name="Islam M.S."/>
            <person name="Emdad E.M."/>
            <person name="Islam M.M."/>
            <person name="Ahmed B."/>
            <person name="Halim A."/>
            <person name="Hossen Q.M.M."/>
            <person name="Hossain M.Z."/>
            <person name="Ahmed R."/>
            <person name="Khan M.M."/>
            <person name="Islam R."/>
            <person name="Rashid M.M."/>
            <person name="Khan S.A."/>
            <person name="Rahman M.S."/>
            <person name="Alam M."/>
            <person name="Yahiya A.S."/>
            <person name="Khan M.S."/>
            <person name="Azam M.S."/>
            <person name="Haque T."/>
            <person name="Lashkar M.Z.H."/>
            <person name="Akhand A.I."/>
            <person name="Morshed G."/>
            <person name="Roy S."/>
            <person name="Uddin K.S."/>
            <person name="Rabeya T."/>
            <person name="Hossain A.S."/>
            <person name="Chowdhury A."/>
            <person name="Snigdha A.R."/>
            <person name="Mortoza M.S."/>
            <person name="Matin S.A."/>
            <person name="Hoque S.M.E."/>
            <person name="Islam M.K."/>
            <person name="Roy D.K."/>
            <person name="Haider R."/>
            <person name="Moosa M.M."/>
            <person name="Elias S.M."/>
            <person name="Hasan A.M."/>
            <person name="Jahan S."/>
            <person name="Shafiuddin M."/>
            <person name="Mahmood N."/>
            <person name="Shommy N.S."/>
        </authorList>
    </citation>
    <scope>NUCLEOTIDE SEQUENCE [LARGE SCALE GENOMIC DNA]</scope>
    <source>
        <strain evidence="14">cv. O-4</strain>
    </source>
</reference>
<dbReference type="InterPro" id="IPR016130">
    <property type="entry name" value="Tyr_Pase_AS"/>
</dbReference>
<dbReference type="GO" id="GO:0008654">
    <property type="term" value="P:phospholipid biosynthetic process"/>
    <property type="evidence" value="ECO:0007669"/>
    <property type="project" value="UniProtKB-KW"/>
</dbReference>
<proteinExistence type="predicted"/>
<gene>
    <name evidence="13" type="ORF">COLO4_12426</name>
</gene>
<evidence type="ECO:0000256" key="9">
    <source>
        <dbReference type="PROSITE-ProRule" id="PRU00277"/>
    </source>
</evidence>
<evidence type="ECO:0000256" key="1">
    <source>
        <dbReference type="ARBA" id="ARBA00005189"/>
    </source>
</evidence>
<keyword evidence="14" id="KW-1185">Reference proteome</keyword>
<evidence type="ECO:0000256" key="3">
    <source>
        <dbReference type="ARBA" id="ARBA00022801"/>
    </source>
</evidence>
<dbReference type="InterPro" id="IPR000340">
    <property type="entry name" value="Dual-sp_phosphatase_cat-dom"/>
</dbReference>
<keyword evidence="4" id="KW-0904">Protein phosphatase</keyword>
<evidence type="ECO:0000259" key="12">
    <source>
        <dbReference type="PROSITE" id="PS50059"/>
    </source>
</evidence>
<sequence length="589" mass="65640">MYIEELKEGEQQVLDQSQLCGENLVVWDAKRVLVGAGARALFYPTLLYNVVRNKIQSEFRWWDRVDQSHSQFDVHLPLMGCASMSLESYCLDFEFILLGAVPFPTDVPRLKGLGVSGVVTLNEPYETLVPTSLYYVSMLLLGYVVGVYTDSVDMAHNIDHLVIPTRDYLFAPSFADICLAVDFIHENASLGKTTYVHCKAGRGRSTTIVLCYLVEHRHMTPDAAYEYVRSIRPRVLLASAQRQAVEDYYLHKVKNNGTPGMSCCTIVRKPLALPATQDTAAFDDGSVVVVTESDLDGYDASFDAVVSTKDMLGEGSLAGKFQFASQAAISRLSCLWLRCHADQKSSQKPGPLSSLGIDIRAATEDNIRATAKLQPGKEVMPMILSTPLLSYSRVGVFSTERKKNAFYCLSQGLKDNGNVLQQQENSRRRFLLFVLVSSGLSPTLPSSGKTKTKNPYDERRLLEQNKRRQKENNAPEDFPNFIREGFEVKVVTSDDYIKSESGLIYRDYEVGKGECPKAGQQVTFHYIGYNESGRRIDSTYLQGSPARIRMGTNAVVPGFEEGIINMKPGGKRRIIIPPELGPPVKLEMN</sequence>
<dbReference type="InterPro" id="IPR000387">
    <property type="entry name" value="Tyr_Pase_dom"/>
</dbReference>
<dbReference type="Pfam" id="PF00782">
    <property type="entry name" value="DSPc"/>
    <property type="match status" value="1"/>
</dbReference>
<comment type="caution">
    <text evidence="13">The sequence shown here is derived from an EMBL/GenBank/DDBJ whole genome shotgun (WGS) entry which is preliminary data.</text>
</comment>
<dbReference type="SUPFAM" id="SSF52799">
    <property type="entry name" value="(Phosphotyrosine protein) phosphatases II"/>
    <property type="match status" value="1"/>
</dbReference>
<dbReference type="PROSITE" id="PS50059">
    <property type="entry name" value="FKBP_PPIASE"/>
    <property type="match status" value="1"/>
</dbReference>
<evidence type="ECO:0000256" key="6">
    <source>
        <dbReference type="ARBA" id="ARBA00023209"/>
    </source>
</evidence>
<accession>A0A1R3K0W6</accession>
<dbReference type="STRING" id="93759.A0A1R3K0W6"/>
<dbReference type="InterPro" id="IPR046357">
    <property type="entry name" value="PPIase_dom_sf"/>
</dbReference>
<dbReference type="InterPro" id="IPR044596">
    <property type="entry name" value="PTPMT1-like"/>
</dbReference>
<dbReference type="PROSITE" id="PS50056">
    <property type="entry name" value="TYR_PHOSPHATASE_2"/>
    <property type="match status" value="1"/>
</dbReference>
<evidence type="ECO:0000256" key="7">
    <source>
        <dbReference type="ARBA" id="ARBA00023264"/>
    </source>
</evidence>
<dbReference type="Gene3D" id="3.10.50.40">
    <property type="match status" value="1"/>
</dbReference>
<dbReference type="GO" id="GO:0004721">
    <property type="term" value="F:phosphoprotein phosphatase activity"/>
    <property type="evidence" value="ECO:0007669"/>
    <property type="project" value="UniProtKB-KW"/>
</dbReference>
<dbReference type="InterPro" id="IPR001179">
    <property type="entry name" value="PPIase_FKBP_dom"/>
</dbReference>
<evidence type="ECO:0000256" key="2">
    <source>
        <dbReference type="ARBA" id="ARBA00022516"/>
    </source>
</evidence>
<evidence type="ECO:0000256" key="4">
    <source>
        <dbReference type="ARBA" id="ARBA00022912"/>
    </source>
</evidence>
<evidence type="ECO:0000313" key="14">
    <source>
        <dbReference type="Proteomes" id="UP000187203"/>
    </source>
</evidence>
<organism evidence="13 14">
    <name type="scientific">Corchorus olitorius</name>
    <dbReference type="NCBI Taxonomy" id="93759"/>
    <lineage>
        <taxon>Eukaryota</taxon>
        <taxon>Viridiplantae</taxon>
        <taxon>Streptophyta</taxon>
        <taxon>Embryophyta</taxon>
        <taxon>Tracheophyta</taxon>
        <taxon>Spermatophyta</taxon>
        <taxon>Magnoliopsida</taxon>
        <taxon>eudicotyledons</taxon>
        <taxon>Gunneridae</taxon>
        <taxon>Pentapetalae</taxon>
        <taxon>rosids</taxon>
        <taxon>malvids</taxon>
        <taxon>Malvales</taxon>
        <taxon>Malvaceae</taxon>
        <taxon>Grewioideae</taxon>
        <taxon>Apeibeae</taxon>
        <taxon>Corchorus</taxon>
    </lineage>
</organism>
<evidence type="ECO:0000256" key="8">
    <source>
        <dbReference type="ARBA" id="ARBA00025707"/>
    </source>
</evidence>
<dbReference type="Gene3D" id="3.90.190.10">
    <property type="entry name" value="Protein tyrosine phosphatase superfamily"/>
    <property type="match status" value="1"/>
</dbReference>
<keyword evidence="9" id="KW-0697">Rotamase</keyword>
<keyword evidence="6" id="KW-0594">Phospholipid biosynthesis</keyword>
<dbReference type="CDD" id="cd14524">
    <property type="entry name" value="PTPMT1"/>
    <property type="match status" value="1"/>
</dbReference>
<dbReference type="GO" id="GO:0003755">
    <property type="term" value="F:peptidyl-prolyl cis-trans isomerase activity"/>
    <property type="evidence" value="ECO:0007669"/>
    <property type="project" value="UniProtKB-KW"/>
</dbReference>
<dbReference type="PROSITE" id="PS00383">
    <property type="entry name" value="TYR_PHOSPHATASE_1"/>
    <property type="match status" value="1"/>
</dbReference>
<dbReference type="SUPFAM" id="SSF54534">
    <property type="entry name" value="FKBP-like"/>
    <property type="match status" value="1"/>
</dbReference>
<feature type="domain" description="Tyrosine specific protein phosphatases" evidence="11">
    <location>
        <begin position="175"/>
        <end position="243"/>
    </location>
</feature>
<keyword evidence="3" id="KW-0378">Hydrolase</keyword>
<dbReference type="InterPro" id="IPR020422">
    <property type="entry name" value="TYR_PHOSPHATASE_DUAL_dom"/>
</dbReference>
<keyword evidence="9" id="KW-0413">Isomerase</keyword>
<dbReference type="InterPro" id="IPR029021">
    <property type="entry name" value="Prot-tyrosine_phosphatase-like"/>
</dbReference>
<dbReference type="OrthoDB" id="273181at2759"/>
<dbReference type="PROSITE" id="PS50054">
    <property type="entry name" value="TYR_PHOSPHATASE_DUAL"/>
    <property type="match status" value="1"/>
</dbReference>